<reference evidence="1 2" key="1">
    <citation type="journal article" date="2015" name="Genome Announc.">
        <title>Expanding the biotechnology potential of lactobacilli through comparative genomics of 213 strains and associated genera.</title>
        <authorList>
            <person name="Sun Z."/>
            <person name="Harris H.M."/>
            <person name="McCann A."/>
            <person name="Guo C."/>
            <person name="Argimon S."/>
            <person name="Zhang W."/>
            <person name="Yang X."/>
            <person name="Jeffery I.B."/>
            <person name="Cooney J.C."/>
            <person name="Kagawa T.F."/>
            <person name="Liu W."/>
            <person name="Song Y."/>
            <person name="Salvetti E."/>
            <person name="Wrobel A."/>
            <person name="Rasinkangas P."/>
            <person name="Parkhill J."/>
            <person name="Rea M.C."/>
            <person name="O'Sullivan O."/>
            <person name="Ritari J."/>
            <person name="Douillard F.P."/>
            <person name="Paul Ross R."/>
            <person name="Yang R."/>
            <person name="Briner A.E."/>
            <person name="Felis G.E."/>
            <person name="de Vos W.M."/>
            <person name="Barrangou R."/>
            <person name="Klaenhammer T.R."/>
            <person name="Caufield P.W."/>
            <person name="Cui Y."/>
            <person name="Zhang H."/>
            <person name="O'Toole P.W."/>
        </authorList>
    </citation>
    <scope>NUCLEOTIDE SEQUENCE [LARGE SCALE GENOMIC DNA]</scope>
    <source>
        <strain evidence="1 2">DSM 19971</strain>
    </source>
</reference>
<protein>
    <submittedName>
        <fullName evidence="1">Accessory secretory protein Asp2</fullName>
    </submittedName>
</protein>
<gene>
    <name evidence="1" type="ORF">FD20_GL001526</name>
</gene>
<evidence type="ECO:0000313" key="1">
    <source>
        <dbReference type="EMBL" id="KRL35059.1"/>
    </source>
</evidence>
<dbReference type="InterPro" id="IPR029058">
    <property type="entry name" value="AB_hydrolase_fold"/>
</dbReference>
<name>A0A0R1Q1P6_9LACO</name>
<dbReference type="PATRIC" id="fig|1423812.3.peg.1624"/>
<dbReference type="EMBL" id="AZEG01000034">
    <property type="protein sequence ID" value="KRL35059.1"/>
    <property type="molecule type" value="Genomic_DNA"/>
</dbReference>
<dbReference type="GO" id="GO:0015031">
    <property type="term" value="P:protein transport"/>
    <property type="evidence" value="ECO:0007669"/>
    <property type="project" value="InterPro"/>
</dbReference>
<dbReference type="SUPFAM" id="SSF53474">
    <property type="entry name" value="alpha/beta-Hydrolases"/>
    <property type="match status" value="1"/>
</dbReference>
<dbReference type="ESTHER" id="9laco-a0a0r1q1p6">
    <property type="family name" value="Asp2"/>
</dbReference>
<dbReference type="InterPro" id="IPR022267">
    <property type="entry name" value="Asp2"/>
</dbReference>
<proteinExistence type="predicted"/>
<keyword evidence="2" id="KW-1185">Reference proteome</keyword>
<organism evidence="1 2">
    <name type="scientific">Liquorilactobacillus uvarum DSM 19971</name>
    <dbReference type="NCBI Taxonomy" id="1423812"/>
    <lineage>
        <taxon>Bacteria</taxon>
        <taxon>Bacillati</taxon>
        <taxon>Bacillota</taxon>
        <taxon>Bacilli</taxon>
        <taxon>Lactobacillales</taxon>
        <taxon>Lactobacillaceae</taxon>
        <taxon>Liquorilactobacillus</taxon>
    </lineage>
</organism>
<dbReference type="Proteomes" id="UP000051155">
    <property type="component" value="Unassembled WGS sequence"/>
</dbReference>
<dbReference type="STRING" id="1423812.FD20_GL001526"/>
<dbReference type="AlphaFoldDB" id="A0A0R1Q1P6"/>
<sequence>MNNIDQTYAVLFVQEKLPDDTTIHNFLNLKLAQAVSEKNKKLLLEQIAYAFFDNQSGIKLGINMIRVASTFEGSRKYEGNAYLELEGEFGKEFQPLAFWQKNIYVDPNKKIEIWPEFVKSADCELKMSFFETINGSTDNQQSSWSVSEKKLESPIVIGGTHNEKNGSFLNVTLYAKGSGKIKIGSLHYRWSRLGFGQFILGGQRYADKKRQEFMYYFNPGDMKPPLNVYFAGYRSLEGFEGYFMMKKLNAPFMLFSDPRLEGGAFYLGSEEFENKIKTVITDSLHYLGFNNKQLILFGISMGTFGALYYGSKLKPHAIIAGKPLLNLGTIALNGRLLRPQEFDTALDLLRLITDENSQAAADRLNKRFWDAFSQTDFKDTTIAAAYMKNDDYDRAAFRELMEKLQRRNAKVIGRGYIGRHNDNTPAVVNWFLTQYRYILQNDFGRKLK</sequence>
<dbReference type="Pfam" id="PF16929">
    <property type="entry name" value="Asp2"/>
    <property type="match status" value="1"/>
</dbReference>
<accession>A0A0R1Q1P6</accession>
<evidence type="ECO:0000313" key="2">
    <source>
        <dbReference type="Proteomes" id="UP000051155"/>
    </source>
</evidence>
<dbReference type="NCBIfam" id="TIGR03712">
    <property type="entry name" value="acc_sec_asp2"/>
    <property type="match status" value="1"/>
</dbReference>
<comment type="caution">
    <text evidence="1">The sequence shown here is derived from an EMBL/GenBank/DDBJ whole genome shotgun (WGS) entry which is preliminary data.</text>
</comment>